<dbReference type="EMBL" id="HBFQ01058605">
    <property type="protein sequence ID" value="CAD8867161.1"/>
    <property type="molecule type" value="Transcribed_RNA"/>
</dbReference>
<gene>
    <name evidence="2" type="ORF">NSCI0253_LOCUS41516</name>
</gene>
<name>A0A7S1AW41_NOCSC</name>
<proteinExistence type="predicted"/>
<evidence type="ECO:0000313" key="2">
    <source>
        <dbReference type="EMBL" id="CAD8867161.1"/>
    </source>
</evidence>
<feature type="chain" id="PRO_5031314142" evidence="1">
    <location>
        <begin position="23"/>
        <end position="571"/>
    </location>
</feature>
<feature type="signal peptide" evidence="1">
    <location>
        <begin position="1"/>
        <end position="22"/>
    </location>
</feature>
<keyword evidence="1" id="KW-0732">Signal</keyword>
<dbReference type="AlphaFoldDB" id="A0A7S1AW41"/>
<reference evidence="2" key="1">
    <citation type="submission" date="2021-01" db="EMBL/GenBank/DDBJ databases">
        <authorList>
            <person name="Corre E."/>
            <person name="Pelletier E."/>
            <person name="Niang G."/>
            <person name="Scheremetjew M."/>
            <person name="Finn R."/>
            <person name="Kale V."/>
            <person name="Holt S."/>
            <person name="Cochrane G."/>
            <person name="Meng A."/>
            <person name="Brown T."/>
            <person name="Cohen L."/>
        </authorList>
    </citation>
    <scope>NUCLEOTIDE SEQUENCE</scope>
</reference>
<accession>A0A7S1AW41</accession>
<evidence type="ECO:0000256" key="1">
    <source>
        <dbReference type="SAM" id="SignalP"/>
    </source>
</evidence>
<protein>
    <submittedName>
        <fullName evidence="2">Uncharacterized protein</fullName>
    </submittedName>
</protein>
<organism evidence="2">
    <name type="scientific">Noctiluca scintillans</name>
    <name type="common">Sea sparkle</name>
    <name type="synonym">Red tide dinoflagellate</name>
    <dbReference type="NCBI Taxonomy" id="2966"/>
    <lineage>
        <taxon>Eukaryota</taxon>
        <taxon>Sar</taxon>
        <taxon>Alveolata</taxon>
        <taxon>Dinophyceae</taxon>
        <taxon>Noctilucales</taxon>
        <taxon>Noctilucaceae</taxon>
        <taxon>Noctiluca</taxon>
    </lineage>
</organism>
<sequence>MAFPSMSHFLLLVSWATSVAVGGPTFLSHAHDARARLAHRDLGLALSEGRQGSTAPLGLSRGAEDHVQLVKEHLGTTWQALPKVRAGRVTLRSLRHVVHRYFLQSYGISMEGLGSTQGITELSWLMQAVPLHVREMLAGSGTSEGFSLDDAVGLILAIETVVEDSTQAALLDAYRCQQRSVKEDLSLSQMHGVLSAFLIRWAVGDTNLFQEVQRNTSMPEHLFDDWNQMESFARGILRSFEDSSSRSPRYSGRPQDATWNPLSERFSFSDASILATMVVTSFASFMEVDCQSEKADFARMDTALTGRVPVADFYQAYLNGNWRFSESTDYLRQVGALDESSSWHGPRVIITNYIHQPNNCMITTEAYSVCCRNECEDYMDELETKVAAPHASAQQLVSLVQEIASTHSDSPPEVSKTMRARLQEIAEANGGEVPLHGRLFAQWLHYMFPHECVFPHSGGAAASSSVAYSGSKSASIQEMRRHIRDWASLSRERDTAGGEQDSMSQWSDEEELMSDVVHLMAPAESRVCVKTCAYILFAVVLFLAFCHLRVDRGRGKDGHFVLPMASKQHMV</sequence>